<dbReference type="EMBL" id="GL732688">
    <property type="protein sequence ID" value="EFX66992.1"/>
    <property type="molecule type" value="Genomic_DNA"/>
</dbReference>
<dbReference type="PhylomeDB" id="E9HMM4"/>
<organism evidence="1 2">
    <name type="scientific">Daphnia pulex</name>
    <name type="common">Water flea</name>
    <dbReference type="NCBI Taxonomy" id="6669"/>
    <lineage>
        <taxon>Eukaryota</taxon>
        <taxon>Metazoa</taxon>
        <taxon>Ecdysozoa</taxon>
        <taxon>Arthropoda</taxon>
        <taxon>Crustacea</taxon>
        <taxon>Branchiopoda</taxon>
        <taxon>Diplostraca</taxon>
        <taxon>Cladocera</taxon>
        <taxon>Anomopoda</taxon>
        <taxon>Daphniidae</taxon>
        <taxon>Daphnia</taxon>
    </lineage>
</organism>
<dbReference type="GO" id="GO:0032454">
    <property type="term" value="F:histone H3K9 demethylase activity"/>
    <property type="evidence" value="ECO:0000318"/>
    <property type="project" value="GO_Central"/>
</dbReference>
<protein>
    <submittedName>
        <fullName evidence="1">Uncharacterized protein</fullName>
    </submittedName>
</protein>
<sequence>MTNNNAKQRCNELDKSTTANKGTLENSCVLLGFFSLEAAIDELGYLALFRNQPATVLCPTTNTSAICNHDVPTYRPTASEFQDFTTFVNQGYDDHSHHCGAMRYTKTSEGVYLDIGKRITPVKVNQFVGRNTKTSLDKTGFARYDDDNFFLKDMFAKFEDNLNEGYFSQYIVDKNATLFSDAEHPCSLLMFRSTFTPYLKDAAEEMFGINWNSVVSWFDHKAYIVMPQVLRANNIPFHCIQQRPGD</sequence>
<evidence type="ECO:0000313" key="2">
    <source>
        <dbReference type="Proteomes" id="UP000000305"/>
    </source>
</evidence>
<dbReference type="GO" id="GO:0051864">
    <property type="term" value="F:histone H3K36 demethylase activity"/>
    <property type="evidence" value="ECO:0000318"/>
    <property type="project" value="GO_Central"/>
</dbReference>
<dbReference type="GO" id="GO:0005634">
    <property type="term" value="C:nucleus"/>
    <property type="evidence" value="ECO:0000318"/>
    <property type="project" value="GO_Central"/>
</dbReference>
<reference evidence="1 2" key="1">
    <citation type="journal article" date="2011" name="Science">
        <title>The ecoresponsive genome of Daphnia pulex.</title>
        <authorList>
            <person name="Colbourne J.K."/>
            <person name="Pfrender M.E."/>
            <person name="Gilbert D."/>
            <person name="Thomas W.K."/>
            <person name="Tucker A."/>
            <person name="Oakley T.H."/>
            <person name="Tokishita S."/>
            <person name="Aerts A."/>
            <person name="Arnold G.J."/>
            <person name="Basu M.K."/>
            <person name="Bauer D.J."/>
            <person name="Caceres C.E."/>
            <person name="Carmel L."/>
            <person name="Casola C."/>
            <person name="Choi J.H."/>
            <person name="Detter J.C."/>
            <person name="Dong Q."/>
            <person name="Dusheyko S."/>
            <person name="Eads B.D."/>
            <person name="Frohlich T."/>
            <person name="Geiler-Samerotte K.A."/>
            <person name="Gerlach D."/>
            <person name="Hatcher P."/>
            <person name="Jogdeo S."/>
            <person name="Krijgsveld J."/>
            <person name="Kriventseva E.V."/>
            <person name="Kultz D."/>
            <person name="Laforsch C."/>
            <person name="Lindquist E."/>
            <person name="Lopez J."/>
            <person name="Manak J.R."/>
            <person name="Muller J."/>
            <person name="Pangilinan J."/>
            <person name="Patwardhan R.P."/>
            <person name="Pitluck S."/>
            <person name="Pritham E.J."/>
            <person name="Rechtsteiner A."/>
            <person name="Rho M."/>
            <person name="Rogozin I.B."/>
            <person name="Sakarya O."/>
            <person name="Salamov A."/>
            <person name="Schaack S."/>
            <person name="Shapiro H."/>
            <person name="Shiga Y."/>
            <person name="Skalitzky C."/>
            <person name="Smith Z."/>
            <person name="Souvorov A."/>
            <person name="Sung W."/>
            <person name="Tang Z."/>
            <person name="Tsuchiya D."/>
            <person name="Tu H."/>
            <person name="Vos H."/>
            <person name="Wang M."/>
            <person name="Wolf Y.I."/>
            <person name="Yamagata H."/>
            <person name="Yamada T."/>
            <person name="Ye Y."/>
            <person name="Shaw J.R."/>
            <person name="Andrews J."/>
            <person name="Crease T.J."/>
            <person name="Tang H."/>
            <person name="Lucas S.M."/>
            <person name="Robertson H.M."/>
            <person name="Bork P."/>
            <person name="Koonin E.V."/>
            <person name="Zdobnov E.M."/>
            <person name="Grigoriev I.V."/>
            <person name="Lynch M."/>
            <person name="Boore J.L."/>
        </authorList>
    </citation>
    <scope>NUCLEOTIDE SEQUENCE [LARGE SCALE GENOMIC DNA]</scope>
</reference>
<dbReference type="Proteomes" id="UP000000305">
    <property type="component" value="Unassembled WGS sequence"/>
</dbReference>
<evidence type="ECO:0000313" key="1">
    <source>
        <dbReference type="EMBL" id="EFX66992.1"/>
    </source>
</evidence>
<dbReference type="GO" id="GO:0010468">
    <property type="term" value="P:regulation of gene expression"/>
    <property type="evidence" value="ECO:0000318"/>
    <property type="project" value="GO_Central"/>
</dbReference>
<dbReference type="InParanoid" id="E9HMM4"/>
<proteinExistence type="predicted"/>
<dbReference type="AlphaFoldDB" id="E9HMM4"/>
<name>E9HMM4_DAPPU</name>
<dbReference type="HOGENOM" id="CLU_1130071_0_0_1"/>
<dbReference type="GO" id="GO:0000785">
    <property type="term" value="C:chromatin"/>
    <property type="evidence" value="ECO:0000318"/>
    <property type="project" value="GO_Central"/>
</dbReference>
<keyword evidence="2" id="KW-1185">Reference proteome</keyword>
<dbReference type="GO" id="GO:0006338">
    <property type="term" value="P:chromatin remodeling"/>
    <property type="evidence" value="ECO:0000318"/>
    <property type="project" value="GO_Central"/>
</dbReference>
<dbReference type="KEGG" id="dpx:DAPPUDRAFT_331487"/>
<accession>E9HMM4</accession>
<gene>
    <name evidence="1" type="ORF">DAPPUDRAFT_331487</name>
</gene>